<feature type="domain" description="HTH tetR-type" evidence="2">
    <location>
        <begin position="21"/>
        <end position="68"/>
    </location>
</feature>
<sequence length="211" mass="23397">MTSTASGTDVESVLSDVQRRLLVAAERLFAERGVANVSLREIGAGAQQRNHSAVQYHFKTKAALIQALYDFRLVPLNRRRLEMLAARDEHTFEELVEAYIRPLGDAVVETGGGSSYARFVHRYLGEGAGDFEPFDDRHNSGVKAITAELLVRLGDLDESYRMERIQQFKRLVTAVLADVERRLEHRQITGAQATVAVDTLVAGAAAYLRAP</sequence>
<reference evidence="3" key="1">
    <citation type="journal article" date="2010" name="PLoS Genet.">
        <title>The genome of a pathogenic rhodococcus: cooptive virulence underpinned by key gene acquisitions.</title>
        <authorList>
            <person name="Letek M."/>
            <person name="Gonzalez P."/>
            <person name="Macarthur I."/>
            <person name="Rodriguez H."/>
            <person name="Freeman T.C."/>
            <person name="Valero-Rello A."/>
            <person name="Blanco M."/>
            <person name="Buckley T."/>
            <person name="Cherevach I."/>
            <person name="Fahey R."/>
            <person name="Hapeshi A."/>
            <person name="Holdstock J."/>
            <person name="Leadon D."/>
            <person name="Navas J."/>
            <person name="Ocampo A."/>
            <person name="Quail M.A."/>
            <person name="Sanders M."/>
            <person name="Scortti M.M."/>
            <person name="Prescott J.F."/>
            <person name="Fogarty U."/>
            <person name="Meijer W.G."/>
            <person name="Parkhill J."/>
            <person name="Bentley S.D."/>
            <person name="Vazquez-Boland J.A."/>
        </authorList>
    </citation>
    <scope>NUCLEOTIDE SEQUENCE [LARGE SCALE GENOMIC DNA]</scope>
    <source>
        <strain evidence="3 4">103S</strain>
    </source>
</reference>
<dbReference type="KEGG" id="req:REQ_23740"/>
<name>A0A3S5Y7E1_RHOH1</name>
<dbReference type="SUPFAM" id="SSF46689">
    <property type="entry name" value="Homeodomain-like"/>
    <property type="match status" value="1"/>
</dbReference>
<protein>
    <submittedName>
        <fullName evidence="3">TetR family transcriptional regulator</fullName>
    </submittedName>
</protein>
<dbReference type="InterPro" id="IPR009057">
    <property type="entry name" value="Homeodomain-like_sf"/>
</dbReference>
<accession>A0A3S5Y7E1</accession>
<organism evidence="3">
    <name type="scientific">Rhodococcus hoagii (strain 103S)</name>
    <name type="common">Rhodococcus equi</name>
    <dbReference type="NCBI Taxonomy" id="685727"/>
    <lineage>
        <taxon>Bacteria</taxon>
        <taxon>Bacillati</taxon>
        <taxon>Actinomycetota</taxon>
        <taxon>Actinomycetes</taxon>
        <taxon>Mycobacteriales</taxon>
        <taxon>Nocardiaceae</taxon>
        <taxon>Prescottella</taxon>
    </lineage>
</organism>
<evidence type="ECO:0000313" key="4">
    <source>
        <dbReference type="Proteomes" id="UP000006892"/>
    </source>
</evidence>
<evidence type="ECO:0000259" key="2">
    <source>
        <dbReference type="Pfam" id="PF00440"/>
    </source>
</evidence>
<evidence type="ECO:0000313" key="3">
    <source>
        <dbReference type="EMBL" id="CBH48416.1"/>
    </source>
</evidence>
<keyword evidence="1" id="KW-0238">DNA-binding</keyword>
<proteinExistence type="predicted"/>
<evidence type="ECO:0000256" key="1">
    <source>
        <dbReference type="ARBA" id="ARBA00023125"/>
    </source>
</evidence>
<dbReference type="EMBL" id="FN563149">
    <property type="protein sequence ID" value="CBH48416.1"/>
    <property type="molecule type" value="Genomic_DNA"/>
</dbReference>
<dbReference type="InterPro" id="IPR001647">
    <property type="entry name" value="HTH_TetR"/>
</dbReference>
<dbReference type="RefSeq" id="WP_005513169.1">
    <property type="nucleotide sequence ID" value="NC_014659.1"/>
</dbReference>
<dbReference type="Gene3D" id="1.10.357.10">
    <property type="entry name" value="Tetracycline Repressor, domain 2"/>
    <property type="match status" value="1"/>
</dbReference>
<dbReference type="Proteomes" id="UP001154400">
    <property type="component" value="Chromosome"/>
</dbReference>
<dbReference type="GO" id="GO:0003677">
    <property type="term" value="F:DNA binding"/>
    <property type="evidence" value="ECO:0007669"/>
    <property type="project" value="UniProtKB-KW"/>
</dbReference>
<dbReference type="Pfam" id="PF00440">
    <property type="entry name" value="TetR_N"/>
    <property type="match status" value="1"/>
</dbReference>
<dbReference type="AlphaFoldDB" id="A0A3S5Y7E1"/>
<gene>
    <name evidence="3" type="ordered locus">REQ_23740</name>
</gene>